<keyword evidence="2 3" id="KW-0378">Hydrolase</keyword>
<sequence length="425" mass="46115">MTRRGRFRGRAIDAEVDAFLGIRYAEPPFGARRFAEPVPVHHEGDCLEFGPIAPQSVRLPGAPVWRPGDEDVLSLNVWAPSTSDGPWPVLFYVHGGAYTFGSSAQPDYDGAALARAGLVVVTCNYRLGFEGFGHVPGRPDNRGLLDQRAALRWVRENIAVFGGDPDKITVGGQSAGAGSALFLAAWEPVRRVIAHSVPNRFYTQGFARRVAEWIDTSTPESTVASADALAAAQRTGPLAYDPVLFGPVADGLPALRPDVDALLCHTDVEYLLFEAVGTFRPPGLREFGRAWGVPDHVVAAYAHFEDAQVRLAGDFVFGEPTTRLAEAHGRAFLARLTRPPAWHTADVPFSFGTLDGAEFLLGGPAGDDERALSRRMLQAWVDFCTTGDPGWTGVRHWGDEVEARREPWRGVDLSAPVDYPVQPPG</sequence>
<dbReference type="RefSeq" id="WP_184921610.1">
    <property type="nucleotide sequence ID" value="NZ_JACHMO010000001.1"/>
</dbReference>
<dbReference type="EC" id="3.1.1.-" evidence="3"/>
<evidence type="ECO:0000256" key="1">
    <source>
        <dbReference type="ARBA" id="ARBA00005964"/>
    </source>
</evidence>
<proteinExistence type="inferred from homology"/>
<dbReference type="Gene3D" id="3.40.50.1820">
    <property type="entry name" value="alpha/beta hydrolase"/>
    <property type="match status" value="1"/>
</dbReference>
<evidence type="ECO:0000256" key="2">
    <source>
        <dbReference type="ARBA" id="ARBA00022801"/>
    </source>
</evidence>
<evidence type="ECO:0000259" key="4">
    <source>
        <dbReference type="Pfam" id="PF00135"/>
    </source>
</evidence>
<dbReference type="InterPro" id="IPR029058">
    <property type="entry name" value="AB_hydrolase_fold"/>
</dbReference>
<accession>A0A7W9HKV6</accession>
<dbReference type="Proteomes" id="UP000552097">
    <property type="component" value="Unassembled WGS sequence"/>
</dbReference>
<protein>
    <recommendedName>
        <fullName evidence="3">Carboxylic ester hydrolase</fullName>
        <ecNumber evidence="3">3.1.1.-</ecNumber>
    </recommendedName>
</protein>
<keyword evidence="6" id="KW-1185">Reference proteome</keyword>
<dbReference type="PANTHER" id="PTHR11559">
    <property type="entry name" value="CARBOXYLESTERASE"/>
    <property type="match status" value="1"/>
</dbReference>
<dbReference type="InterPro" id="IPR002018">
    <property type="entry name" value="CarbesteraseB"/>
</dbReference>
<dbReference type="InterPro" id="IPR019826">
    <property type="entry name" value="Carboxylesterase_B_AS"/>
</dbReference>
<evidence type="ECO:0000313" key="5">
    <source>
        <dbReference type="EMBL" id="MBB5803990.1"/>
    </source>
</evidence>
<evidence type="ECO:0000256" key="3">
    <source>
        <dbReference type="RuleBase" id="RU361235"/>
    </source>
</evidence>
<dbReference type="SUPFAM" id="SSF53474">
    <property type="entry name" value="alpha/beta-Hydrolases"/>
    <property type="match status" value="1"/>
</dbReference>
<dbReference type="AlphaFoldDB" id="A0A7W9HKV6"/>
<gene>
    <name evidence="5" type="ORF">F4560_003758</name>
</gene>
<dbReference type="PROSITE" id="PS00122">
    <property type="entry name" value="CARBOXYLESTERASE_B_1"/>
    <property type="match status" value="1"/>
</dbReference>
<dbReference type="GO" id="GO:0016787">
    <property type="term" value="F:hydrolase activity"/>
    <property type="evidence" value="ECO:0007669"/>
    <property type="project" value="UniProtKB-KW"/>
</dbReference>
<feature type="domain" description="Carboxylesterase type B" evidence="4">
    <location>
        <begin position="2"/>
        <end position="188"/>
    </location>
</feature>
<reference evidence="5 6" key="1">
    <citation type="submission" date="2020-08" db="EMBL/GenBank/DDBJ databases">
        <title>Sequencing the genomes of 1000 actinobacteria strains.</title>
        <authorList>
            <person name="Klenk H.-P."/>
        </authorList>
    </citation>
    <scope>NUCLEOTIDE SEQUENCE [LARGE SCALE GENOMIC DNA]</scope>
    <source>
        <strain evidence="5 6">DSM 45486</strain>
    </source>
</reference>
<name>A0A7W9HKV6_9PSEU</name>
<comment type="similarity">
    <text evidence="1 3">Belongs to the type-B carboxylesterase/lipase family.</text>
</comment>
<dbReference type="InterPro" id="IPR050309">
    <property type="entry name" value="Type-B_Carboxylest/Lipase"/>
</dbReference>
<comment type="caution">
    <text evidence="5">The sequence shown here is derived from an EMBL/GenBank/DDBJ whole genome shotgun (WGS) entry which is preliminary data.</text>
</comment>
<dbReference type="EMBL" id="JACHMO010000001">
    <property type="protein sequence ID" value="MBB5803990.1"/>
    <property type="molecule type" value="Genomic_DNA"/>
</dbReference>
<evidence type="ECO:0000313" key="6">
    <source>
        <dbReference type="Proteomes" id="UP000552097"/>
    </source>
</evidence>
<dbReference type="Pfam" id="PF00135">
    <property type="entry name" value="COesterase"/>
    <property type="match status" value="1"/>
</dbReference>
<organism evidence="5 6">
    <name type="scientific">Saccharothrix ecbatanensis</name>
    <dbReference type="NCBI Taxonomy" id="1105145"/>
    <lineage>
        <taxon>Bacteria</taxon>
        <taxon>Bacillati</taxon>
        <taxon>Actinomycetota</taxon>
        <taxon>Actinomycetes</taxon>
        <taxon>Pseudonocardiales</taxon>
        <taxon>Pseudonocardiaceae</taxon>
        <taxon>Saccharothrix</taxon>
    </lineage>
</organism>